<dbReference type="OrthoDB" id="1904894at2759"/>
<dbReference type="Proteomes" id="UP000241394">
    <property type="component" value="Chromosome LG12"/>
</dbReference>
<proteinExistence type="predicted"/>
<name>A0A2R6QWN7_ACTCC</name>
<evidence type="ECO:0000259" key="2">
    <source>
        <dbReference type="Pfam" id="PF25122"/>
    </source>
</evidence>
<dbReference type="InterPro" id="IPR056717">
    <property type="entry name" value="DUF7815"/>
</dbReference>
<dbReference type="FunCoup" id="A0A2R6QWN7">
    <property type="interactions" value="140"/>
</dbReference>
<feature type="compositionally biased region" description="Polar residues" evidence="1">
    <location>
        <begin position="431"/>
        <end position="450"/>
    </location>
</feature>
<dbReference type="OMA" id="DVGQHAS"/>
<dbReference type="Pfam" id="PF25122">
    <property type="entry name" value="DUF7815"/>
    <property type="match status" value="1"/>
</dbReference>
<accession>A0A2R6QWN7</accession>
<evidence type="ECO:0000256" key="1">
    <source>
        <dbReference type="SAM" id="MobiDB-lite"/>
    </source>
</evidence>
<feature type="region of interest" description="Disordered" evidence="1">
    <location>
        <begin position="431"/>
        <end position="451"/>
    </location>
</feature>
<reference evidence="3 4" key="1">
    <citation type="submission" date="2017-07" db="EMBL/GenBank/DDBJ databases">
        <title>An improved, manually edited Actinidia chinensis var. chinensis (kiwifruit) genome highlights the challenges associated with draft genomes and gene prediction in plants.</title>
        <authorList>
            <person name="Pilkington S."/>
            <person name="Crowhurst R."/>
            <person name="Hilario E."/>
            <person name="Nardozza S."/>
            <person name="Fraser L."/>
            <person name="Peng Y."/>
            <person name="Gunaseelan K."/>
            <person name="Simpson R."/>
            <person name="Tahir J."/>
            <person name="Deroles S."/>
            <person name="Templeton K."/>
            <person name="Luo Z."/>
            <person name="Davy M."/>
            <person name="Cheng C."/>
            <person name="Mcneilage M."/>
            <person name="Scaglione D."/>
            <person name="Liu Y."/>
            <person name="Zhang Q."/>
            <person name="Datson P."/>
            <person name="De Silva N."/>
            <person name="Gardiner S."/>
            <person name="Bassett H."/>
            <person name="Chagne D."/>
            <person name="Mccallum J."/>
            <person name="Dzierzon H."/>
            <person name="Deng C."/>
            <person name="Wang Y.-Y."/>
            <person name="Barron N."/>
            <person name="Manako K."/>
            <person name="Bowen J."/>
            <person name="Foster T."/>
            <person name="Erridge Z."/>
            <person name="Tiffin H."/>
            <person name="Waite C."/>
            <person name="Davies K."/>
            <person name="Grierson E."/>
            <person name="Laing W."/>
            <person name="Kirk R."/>
            <person name="Chen X."/>
            <person name="Wood M."/>
            <person name="Montefiori M."/>
            <person name="Brummell D."/>
            <person name="Schwinn K."/>
            <person name="Catanach A."/>
            <person name="Fullerton C."/>
            <person name="Li D."/>
            <person name="Meiyalaghan S."/>
            <person name="Nieuwenhuizen N."/>
            <person name="Read N."/>
            <person name="Prakash R."/>
            <person name="Hunter D."/>
            <person name="Zhang H."/>
            <person name="Mckenzie M."/>
            <person name="Knabel M."/>
            <person name="Harris A."/>
            <person name="Allan A."/>
            <person name="Chen A."/>
            <person name="Janssen B."/>
            <person name="Plunkett B."/>
            <person name="Dwamena C."/>
            <person name="Voogd C."/>
            <person name="Leif D."/>
            <person name="Lafferty D."/>
            <person name="Souleyre E."/>
            <person name="Varkonyi-Gasic E."/>
            <person name="Gambi F."/>
            <person name="Hanley J."/>
            <person name="Yao J.-L."/>
            <person name="Cheung J."/>
            <person name="David K."/>
            <person name="Warren B."/>
            <person name="Marsh K."/>
            <person name="Snowden K."/>
            <person name="Lin-Wang K."/>
            <person name="Brian L."/>
            <person name="Martinez-Sanchez M."/>
            <person name="Wang M."/>
            <person name="Ileperuma N."/>
            <person name="Macnee N."/>
            <person name="Campin R."/>
            <person name="Mcatee P."/>
            <person name="Drummond R."/>
            <person name="Espley R."/>
            <person name="Ireland H."/>
            <person name="Wu R."/>
            <person name="Atkinson R."/>
            <person name="Karunairetnam S."/>
            <person name="Bulley S."/>
            <person name="Chunkath S."/>
            <person name="Hanley Z."/>
            <person name="Storey R."/>
            <person name="Thrimawithana A."/>
            <person name="Thomson S."/>
            <person name="David C."/>
            <person name="Testolin R."/>
        </authorList>
    </citation>
    <scope>NUCLEOTIDE SEQUENCE [LARGE SCALE GENOMIC DNA]</scope>
    <source>
        <strain evidence="4">cv. Red5</strain>
        <tissue evidence="3">Young leaf</tissue>
    </source>
</reference>
<feature type="region of interest" description="Disordered" evidence="1">
    <location>
        <begin position="277"/>
        <end position="299"/>
    </location>
</feature>
<feature type="domain" description="DUF7815" evidence="2">
    <location>
        <begin position="51"/>
        <end position="76"/>
    </location>
</feature>
<evidence type="ECO:0000313" key="4">
    <source>
        <dbReference type="Proteomes" id="UP000241394"/>
    </source>
</evidence>
<dbReference type="EMBL" id="NKQK01000012">
    <property type="protein sequence ID" value="PSS16129.1"/>
    <property type="molecule type" value="Genomic_DNA"/>
</dbReference>
<comment type="caution">
    <text evidence="3">The sequence shown here is derived from an EMBL/GenBank/DDBJ whole genome shotgun (WGS) entry which is preliminary data.</text>
</comment>
<sequence length="519" mass="57149">MEFQIPTDLIRQVQISLRNHTGLSSYDPDDPTLPGLPSLRHVVAGLDPSPPYLRCKHCQGRLLRGLQSVICVYCGNRQQKDVPPDPIAFKSSFGYQWLLQSLDLDESETVGPPIDEIQRNRGQNTPKAEVSLSDLLDLEIPWPPESEKTEHSLATNNVPGEGKSSLYLVGVDLDNFFVESKRDLVSHSSEEKLETNRQSDNVEMNAFSSQENISLFQNVHQSATTFSSSEVKDNDGFTGWEADFQSADSGNQSEASRSFDTVVGSTVDLSAQLDSVFGPGKDLEDEKPRGASNLSSATNDWIQDDPWDNSNFLAPHQAEQVDVTIKRTDSVTEDNLYTPTSIEFIPDDQRKTSSTTAPDKKIISEDDDSFDVWNDFTSSTSAQDPFKNSSAQISSHTAAVDKHTSDTVFSSSTNFQEMDFGSFSQPDLFSGSLGNQSGSVGMNNMQSEVPSTDRLADAKAEREGNVVQTAKDGDIFNSIIQSDHDVESLLSQMHDLSFMLKNDLSVPSKSADRSSFPQN</sequence>
<evidence type="ECO:0000313" key="3">
    <source>
        <dbReference type="EMBL" id="PSS16129.1"/>
    </source>
</evidence>
<dbReference type="InParanoid" id="A0A2R6QWN7"/>
<gene>
    <name evidence="3" type="ORF">CEY00_Acc13628</name>
</gene>
<organism evidence="3 4">
    <name type="scientific">Actinidia chinensis var. chinensis</name>
    <name type="common">Chinese soft-hair kiwi</name>
    <dbReference type="NCBI Taxonomy" id="1590841"/>
    <lineage>
        <taxon>Eukaryota</taxon>
        <taxon>Viridiplantae</taxon>
        <taxon>Streptophyta</taxon>
        <taxon>Embryophyta</taxon>
        <taxon>Tracheophyta</taxon>
        <taxon>Spermatophyta</taxon>
        <taxon>Magnoliopsida</taxon>
        <taxon>eudicotyledons</taxon>
        <taxon>Gunneridae</taxon>
        <taxon>Pentapetalae</taxon>
        <taxon>asterids</taxon>
        <taxon>Ericales</taxon>
        <taxon>Actinidiaceae</taxon>
        <taxon>Actinidia</taxon>
    </lineage>
</organism>
<dbReference type="PANTHER" id="PTHR36308">
    <property type="entry name" value="DENTIN SIALOPHOSPHOPROTEIN-RELATED"/>
    <property type="match status" value="1"/>
</dbReference>
<reference evidence="4" key="2">
    <citation type="journal article" date="2018" name="BMC Genomics">
        <title>A manually annotated Actinidia chinensis var. chinensis (kiwifruit) genome highlights the challenges associated with draft genomes and gene prediction in plants.</title>
        <authorList>
            <person name="Pilkington S.M."/>
            <person name="Crowhurst R."/>
            <person name="Hilario E."/>
            <person name="Nardozza S."/>
            <person name="Fraser L."/>
            <person name="Peng Y."/>
            <person name="Gunaseelan K."/>
            <person name="Simpson R."/>
            <person name="Tahir J."/>
            <person name="Deroles S.C."/>
            <person name="Templeton K."/>
            <person name="Luo Z."/>
            <person name="Davy M."/>
            <person name="Cheng C."/>
            <person name="McNeilage M."/>
            <person name="Scaglione D."/>
            <person name="Liu Y."/>
            <person name="Zhang Q."/>
            <person name="Datson P."/>
            <person name="De Silva N."/>
            <person name="Gardiner S.E."/>
            <person name="Bassett H."/>
            <person name="Chagne D."/>
            <person name="McCallum J."/>
            <person name="Dzierzon H."/>
            <person name="Deng C."/>
            <person name="Wang Y.Y."/>
            <person name="Barron L."/>
            <person name="Manako K."/>
            <person name="Bowen J."/>
            <person name="Foster T.M."/>
            <person name="Erridge Z.A."/>
            <person name="Tiffin H."/>
            <person name="Waite C.N."/>
            <person name="Davies K.M."/>
            <person name="Grierson E.P."/>
            <person name="Laing W.A."/>
            <person name="Kirk R."/>
            <person name="Chen X."/>
            <person name="Wood M."/>
            <person name="Montefiori M."/>
            <person name="Brummell D.A."/>
            <person name="Schwinn K.E."/>
            <person name="Catanach A."/>
            <person name="Fullerton C."/>
            <person name="Li D."/>
            <person name="Meiyalaghan S."/>
            <person name="Nieuwenhuizen N."/>
            <person name="Read N."/>
            <person name="Prakash R."/>
            <person name="Hunter D."/>
            <person name="Zhang H."/>
            <person name="McKenzie M."/>
            <person name="Knabel M."/>
            <person name="Harris A."/>
            <person name="Allan A.C."/>
            <person name="Gleave A."/>
            <person name="Chen A."/>
            <person name="Janssen B.J."/>
            <person name="Plunkett B."/>
            <person name="Ampomah-Dwamena C."/>
            <person name="Voogd C."/>
            <person name="Leif D."/>
            <person name="Lafferty D."/>
            <person name="Souleyre E.J.F."/>
            <person name="Varkonyi-Gasic E."/>
            <person name="Gambi F."/>
            <person name="Hanley J."/>
            <person name="Yao J.L."/>
            <person name="Cheung J."/>
            <person name="David K.M."/>
            <person name="Warren B."/>
            <person name="Marsh K."/>
            <person name="Snowden K.C."/>
            <person name="Lin-Wang K."/>
            <person name="Brian L."/>
            <person name="Martinez-Sanchez M."/>
            <person name="Wang M."/>
            <person name="Ileperuma N."/>
            <person name="Macnee N."/>
            <person name="Campin R."/>
            <person name="McAtee P."/>
            <person name="Drummond R.S.M."/>
            <person name="Espley R.V."/>
            <person name="Ireland H.S."/>
            <person name="Wu R."/>
            <person name="Atkinson R.G."/>
            <person name="Karunairetnam S."/>
            <person name="Bulley S."/>
            <person name="Chunkath S."/>
            <person name="Hanley Z."/>
            <person name="Storey R."/>
            <person name="Thrimawithana A.H."/>
            <person name="Thomson S."/>
            <person name="David C."/>
            <person name="Testolin R."/>
            <person name="Huang H."/>
            <person name="Hellens R.P."/>
            <person name="Schaffer R.J."/>
        </authorList>
    </citation>
    <scope>NUCLEOTIDE SEQUENCE [LARGE SCALE GENOMIC DNA]</scope>
    <source>
        <strain evidence="4">cv. Red5</strain>
    </source>
</reference>
<keyword evidence="4" id="KW-1185">Reference proteome</keyword>
<dbReference type="PANTHER" id="PTHR36308:SF1">
    <property type="entry name" value="DENTIN SIALOPHOSPHOPROTEIN-RELATED"/>
    <property type="match status" value="1"/>
</dbReference>
<dbReference type="STRING" id="1590841.A0A2R6QWN7"/>
<protein>
    <submittedName>
        <fullName evidence="3">Dentin sialoprotein</fullName>
    </submittedName>
</protein>
<dbReference type="AlphaFoldDB" id="A0A2R6QWN7"/>
<dbReference type="Gramene" id="PSS16129">
    <property type="protein sequence ID" value="PSS16129"/>
    <property type="gene ID" value="CEY00_Acc13628"/>
</dbReference>